<evidence type="ECO:0000256" key="1">
    <source>
        <dbReference type="SAM" id="MobiDB-lite"/>
    </source>
</evidence>
<organism evidence="2 3">
    <name type="scientific">Staurois parvus</name>
    <dbReference type="NCBI Taxonomy" id="386267"/>
    <lineage>
        <taxon>Eukaryota</taxon>
        <taxon>Metazoa</taxon>
        <taxon>Chordata</taxon>
        <taxon>Craniata</taxon>
        <taxon>Vertebrata</taxon>
        <taxon>Euteleostomi</taxon>
        <taxon>Amphibia</taxon>
        <taxon>Batrachia</taxon>
        <taxon>Anura</taxon>
        <taxon>Neobatrachia</taxon>
        <taxon>Ranoidea</taxon>
        <taxon>Ranidae</taxon>
        <taxon>Staurois</taxon>
    </lineage>
</organism>
<reference evidence="2" key="1">
    <citation type="submission" date="2023-05" db="EMBL/GenBank/DDBJ databases">
        <authorList>
            <person name="Stuckert A."/>
        </authorList>
    </citation>
    <scope>NUCLEOTIDE SEQUENCE</scope>
</reference>
<dbReference type="EMBL" id="CATNWA010014681">
    <property type="protein sequence ID" value="CAI9574661.1"/>
    <property type="molecule type" value="Genomic_DNA"/>
</dbReference>
<evidence type="ECO:0000313" key="3">
    <source>
        <dbReference type="Proteomes" id="UP001162483"/>
    </source>
</evidence>
<feature type="region of interest" description="Disordered" evidence="1">
    <location>
        <begin position="1"/>
        <end position="41"/>
    </location>
</feature>
<proteinExistence type="predicted"/>
<feature type="compositionally biased region" description="Basic and acidic residues" evidence="1">
    <location>
        <begin position="32"/>
        <end position="41"/>
    </location>
</feature>
<evidence type="ECO:0000313" key="2">
    <source>
        <dbReference type="EMBL" id="CAI9574661.1"/>
    </source>
</evidence>
<dbReference type="Proteomes" id="UP001162483">
    <property type="component" value="Unassembled WGS sequence"/>
</dbReference>
<comment type="caution">
    <text evidence="2">The sequence shown here is derived from an EMBL/GenBank/DDBJ whole genome shotgun (WGS) entry which is preliminary data.</text>
</comment>
<sequence length="41" mass="4452">MVSRGQDQAGSVTRQKGDRMQVQGPMGNIHQGPDHRPGHSL</sequence>
<keyword evidence="3" id="KW-1185">Reference proteome</keyword>
<name>A0ABN9DPV3_9NEOB</name>
<feature type="non-terminal residue" evidence="2">
    <location>
        <position position="41"/>
    </location>
</feature>
<gene>
    <name evidence="2" type="ORF">SPARVUS_LOCUS8021704</name>
</gene>
<accession>A0ABN9DPV3</accession>
<protein>
    <submittedName>
        <fullName evidence="2">Uncharacterized protein</fullName>
    </submittedName>
</protein>
<feature type="compositionally biased region" description="Polar residues" evidence="1">
    <location>
        <begin position="1"/>
        <end position="14"/>
    </location>
</feature>